<keyword evidence="2" id="KW-1185">Reference proteome</keyword>
<evidence type="ECO:0000313" key="1">
    <source>
        <dbReference type="EMBL" id="CAD7650083.1"/>
    </source>
</evidence>
<name>A0A7R9LZ82_9ACAR</name>
<dbReference type="EMBL" id="OC904848">
    <property type="protein sequence ID" value="CAD7650083.1"/>
    <property type="molecule type" value="Genomic_DNA"/>
</dbReference>
<dbReference type="EMBL" id="CAJPIZ010050273">
    <property type="protein sequence ID" value="CAG2122747.1"/>
    <property type="molecule type" value="Genomic_DNA"/>
</dbReference>
<proteinExistence type="predicted"/>
<protein>
    <submittedName>
        <fullName evidence="1">Uncharacterized protein</fullName>
    </submittedName>
</protein>
<sequence length="29" mass="3417">MIVEVSHPCVIHEFGHKFIQHSDLMVRNI</sequence>
<reference evidence="1" key="1">
    <citation type="submission" date="2020-11" db="EMBL/GenBank/DDBJ databases">
        <authorList>
            <person name="Tran Van P."/>
        </authorList>
    </citation>
    <scope>NUCLEOTIDE SEQUENCE</scope>
</reference>
<organism evidence="1">
    <name type="scientific">Medioppia subpectinata</name>
    <dbReference type="NCBI Taxonomy" id="1979941"/>
    <lineage>
        <taxon>Eukaryota</taxon>
        <taxon>Metazoa</taxon>
        <taxon>Ecdysozoa</taxon>
        <taxon>Arthropoda</taxon>
        <taxon>Chelicerata</taxon>
        <taxon>Arachnida</taxon>
        <taxon>Acari</taxon>
        <taxon>Acariformes</taxon>
        <taxon>Sarcoptiformes</taxon>
        <taxon>Oribatida</taxon>
        <taxon>Brachypylina</taxon>
        <taxon>Oppioidea</taxon>
        <taxon>Oppiidae</taxon>
        <taxon>Medioppia</taxon>
    </lineage>
</organism>
<dbReference type="AlphaFoldDB" id="A0A7R9LZ82"/>
<dbReference type="Proteomes" id="UP000759131">
    <property type="component" value="Unassembled WGS sequence"/>
</dbReference>
<evidence type="ECO:0000313" key="2">
    <source>
        <dbReference type="Proteomes" id="UP000759131"/>
    </source>
</evidence>
<gene>
    <name evidence="1" type="ORF">OSB1V03_LOCUS22692</name>
</gene>
<accession>A0A7R9LZ82</accession>